<feature type="domain" description="Aminoacyl-transfer RNA synthetases class-II family profile" evidence="10">
    <location>
        <begin position="38"/>
        <end position="311"/>
    </location>
</feature>
<evidence type="ECO:0000259" key="10">
    <source>
        <dbReference type="PROSITE" id="PS50862"/>
    </source>
</evidence>
<evidence type="ECO:0000256" key="9">
    <source>
        <dbReference type="ARBA" id="ARBA00047671"/>
    </source>
</evidence>
<evidence type="ECO:0000256" key="8">
    <source>
        <dbReference type="ARBA" id="ARBA00029731"/>
    </source>
</evidence>
<dbReference type="STRING" id="1797472.A2215_03100"/>
<dbReference type="CDD" id="cd00779">
    <property type="entry name" value="ProRS_core_prok"/>
    <property type="match status" value="1"/>
</dbReference>
<dbReference type="Gene3D" id="3.40.50.800">
    <property type="entry name" value="Anticodon-binding domain"/>
    <property type="match status" value="1"/>
</dbReference>
<organism evidence="11 12">
    <name type="scientific">Candidatus Berkelbacteria bacterium RIFOXYA2_FULL_43_10</name>
    <dbReference type="NCBI Taxonomy" id="1797472"/>
    <lineage>
        <taxon>Bacteria</taxon>
        <taxon>Candidatus Berkelbacteria</taxon>
    </lineage>
</organism>
<dbReference type="Proteomes" id="UP000178583">
    <property type="component" value="Unassembled WGS sequence"/>
</dbReference>
<sequence length="406" mass="45457">MKRSQILIKTQKEIPADADSINASLLTRGGFIQKEMAGVYALLPLGLRVYRKIENIIREEMNTIGGQELLMNVLQPKVLWEESGRWGKVADVMYRVGTDVGLAPTHEEQITDIVRRRISSYKDLPAAYYQIQVKFRNEPRAKSGLLRGREFLMKDMYSFHENEDDFKAYYDKVAETYKKIFSRIGLETKYVKASGGMFGDTSNEFQVICPTGEDVILICEKCDFAENTEISKLKSGDKCPKCGSSIKSEKAIEIGNIFPLGDKYSKSMNAKILDADGKEVAMIMGCYGIGLTRVMAAVVEVSHDNNGIVWPESVAPFKVNLISLNKNSEADKVYEELIRRNIEVLYDDRDEITAGEKFADADLIGCPIRIIISEKSLASGGAEISKRGSQDSEIIRISKLINKLAN</sequence>
<dbReference type="InterPro" id="IPR036621">
    <property type="entry name" value="Anticodon-bd_dom_sf"/>
</dbReference>
<dbReference type="InterPro" id="IPR004154">
    <property type="entry name" value="Anticodon-bd"/>
</dbReference>
<gene>
    <name evidence="11" type="ORF">A2215_03100</name>
</gene>
<dbReference type="AlphaFoldDB" id="A0A1F5E4R5"/>
<dbReference type="SUPFAM" id="SSF55681">
    <property type="entry name" value="Class II aaRS and biotin synthetases"/>
    <property type="match status" value="1"/>
</dbReference>
<keyword evidence="3" id="KW-0436">Ligase</keyword>
<dbReference type="InterPro" id="IPR033730">
    <property type="entry name" value="ProRS_core_prok"/>
</dbReference>
<dbReference type="GO" id="GO:0004827">
    <property type="term" value="F:proline-tRNA ligase activity"/>
    <property type="evidence" value="ECO:0007669"/>
    <property type="project" value="UniProtKB-EC"/>
</dbReference>
<dbReference type="InterPro" id="IPR045864">
    <property type="entry name" value="aa-tRNA-synth_II/BPL/LPL"/>
</dbReference>
<dbReference type="GO" id="GO:0005524">
    <property type="term" value="F:ATP binding"/>
    <property type="evidence" value="ECO:0007669"/>
    <property type="project" value="UniProtKB-KW"/>
</dbReference>
<dbReference type="InterPro" id="IPR002314">
    <property type="entry name" value="aa-tRNA-synt_IIb"/>
</dbReference>
<dbReference type="EMBL" id="MEZY01000050">
    <property type="protein sequence ID" value="OGD62399.1"/>
    <property type="molecule type" value="Genomic_DNA"/>
</dbReference>
<dbReference type="PANTHER" id="PTHR42753:SF2">
    <property type="entry name" value="PROLINE--TRNA LIGASE"/>
    <property type="match status" value="1"/>
</dbReference>
<keyword evidence="4" id="KW-0547">Nucleotide-binding</keyword>
<evidence type="ECO:0000256" key="2">
    <source>
        <dbReference type="ARBA" id="ARBA00019110"/>
    </source>
</evidence>
<dbReference type="GO" id="GO:0006433">
    <property type="term" value="P:prolyl-tRNA aminoacylation"/>
    <property type="evidence" value="ECO:0007669"/>
    <property type="project" value="InterPro"/>
</dbReference>
<evidence type="ECO:0000256" key="1">
    <source>
        <dbReference type="ARBA" id="ARBA00012831"/>
    </source>
</evidence>
<dbReference type="EC" id="6.1.1.15" evidence="1"/>
<dbReference type="PANTHER" id="PTHR42753">
    <property type="entry name" value="MITOCHONDRIAL RIBOSOME PROTEIN L39/PROLYL-TRNA LIGASE FAMILY MEMBER"/>
    <property type="match status" value="1"/>
</dbReference>
<protein>
    <recommendedName>
        <fullName evidence="2">Proline--tRNA ligase</fullName>
        <ecNumber evidence="1">6.1.1.15</ecNumber>
    </recommendedName>
    <alternativeName>
        <fullName evidence="8">Prolyl-tRNA synthetase</fullName>
    </alternativeName>
</protein>
<dbReference type="Pfam" id="PF03129">
    <property type="entry name" value="HGTP_anticodon"/>
    <property type="match status" value="1"/>
</dbReference>
<dbReference type="PROSITE" id="PS50862">
    <property type="entry name" value="AA_TRNA_LIGASE_II"/>
    <property type="match status" value="1"/>
</dbReference>
<keyword evidence="7" id="KW-0030">Aminoacyl-tRNA synthetase</keyword>
<dbReference type="CDD" id="cd00861">
    <property type="entry name" value="ProRS_anticodon_short"/>
    <property type="match status" value="1"/>
</dbReference>
<dbReference type="Gene3D" id="3.30.930.10">
    <property type="entry name" value="Bira Bifunctional Protein, Domain 2"/>
    <property type="match status" value="1"/>
</dbReference>
<dbReference type="InterPro" id="IPR050062">
    <property type="entry name" value="Pro-tRNA_synthetase"/>
</dbReference>
<evidence type="ECO:0000313" key="11">
    <source>
        <dbReference type="EMBL" id="OGD62399.1"/>
    </source>
</evidence>
<evidence type="ECO:0000256" key="4">
    <source>
        <dbReference type="ARBA" id="ARBA00022741"/>
    </source>
</evidence>
<comment type="catalytic activity">
    <reaction evidence="9">
        <text>tRNA(Pro) + L-proline + ATP = L-prolyl-tRNA(Pro) + AMP + diphosphate</text>
        <dbReference type="Rhea" id="RHEA:14305"/>
        <dbReference type="Rhea" id="RHEA-COMP:9700"/>
        <dbReference type="Rhea" id="RHEA-COMP:9702"/>
        <dbReference type="ChEBI" id="CHEBI:30616"/>
        <dbReference type="ChEBI" id="CHEBI:33019"/>
        <dbReference type="ChEBI" id="CHEBI:60039"/>
        <dbReference type="ChEBI" id="CHEBI:78442"/>
        <dbReference type="ChEBI" id="CHEBI:78532"/>
        <dbReference type="ChEBI" id="CHEBI:456215"/>
        <dbReference type="EC" id="6.1.1.15"/>
    </reaction>
</comment>
<dbReference type="SUPFAM" id="SSF52954">
    <property type="entry name" value="Class II aaRS ABD-related"/>
    <property type="match status" value="1"/>
</dbReference>
<proteinExistence type="predicted"/>
<evidence type="ECO:0000256" key="7">
    <source>
        <dbReference type="ARBA" id="ARBA00023146"/>
    </source>
</evidence>
<evidence type="ECO:0000256" key="3">
    <source>
        <dbReference type="ARBA" id="ARBA00022598"/>
    </source>
</evidence>
<evidence type="ECO:0000256" key="5">
    <source>
        <dbReference type="ARBA" id="ARBA00022840"/>
    </source>
</evidence>
<accession>A0A1F5E4R5</accession>
<dbReference type="InterPro" id="IPR006195">
    <property type="entry name" value="aa-tRNA-synth_II"/>
</dbReference>
<evidence type="ECO:0000313" key="12">
    <source>
        <dbReference type="Proteomes" id="UP000178583"/>
    </source>
</evidence>
<dbReference type="Pfam" id="PF00587">
    <property type="entry name" value="tRNA-synt_2b"/>
    <property type="match status" value="1"/>
</dbReference>
<name>A0A1F5E4R5_9BACT</name>
<dbReference type="PRINTS" id="PR01046">
    <property type="entry name" value="TRNASYNTHPRO"/>
</dbReference>
<dbReference type="InterPro" id="IPR044140">
    <property type="entry name" value="ProRS_anticodon_short"/>
</dbReference>
<dbReference type="InterPro" id="IPR002316">
    <property type="entry name" value="Pro-tRNA-ligase_IIa"/>
</dbReference>
<keyword evidence="5" id="KW-0067">ATP-binding</keyword>
<comment type="caution">
    <text evidence="11">The sequence shown here is derived from an EMBL/GenBank/DDBJ whole genome shotgun (WGS) entry which is preliminary data.</text>
</comment>
<keyword evidence="6" id="KW-0648">Protein biosynthesis</keyword>
<evidence type="ECO:0000256" key="6">
    <source>
        <dbReference type="ARBA" id="ARBA00022917"/>
    </source>
</evidence>
<reference evidence="11 12" key="1">
    <citation type="journal article" date="2016" name="Nat. Commun.">
        <title>Thousands of microbial genomes shed light on interconnected biogeochemical processes in an aquifer system.</title>
        <authorList>
            <person name="Anantharaman K."/>
            <person name="Brown C.T."/>
            <person name="Hug L.A."/>
            <person name="Sharon I."/>
            <person name="Castelle C.J."/>
            <person name="Probst A.J."/>
            <person name="Thomas B.C."/>
            <person name="Singh A."/>
            <person name="Wilkins M.J."/>
            <person name="Karaoz U."/>
            <person name="Brodie E.L."/>
            <person name="Williams K.H."/>
            <person name="Hubbard S.S."/>
            <person name="Banfield J.F."/>
        </authorList>
    </citation>
    <scope>NUCLEOTIDE SEQUENCE [LARGE SCALE GENOMIC DNA]</scope>
</reference>
<dbReference type="GO" id="GO:0005829">
    <property type="term" value="C:cytosol"/>
    <property type="evidence" value="ECO:0007669"/>
    <property type="project" value="TreeGrafter"/>
</dbReference>